<feature type="compositionally biased region" description="Basic and acidic residues" evidence="1">
    <location>
        <begin position="87"/>
        <end position="97"/>
    </location>
</feature>
<keyword evidence="3" id="KW-1185">Reference proteome</keyword>
<accession>U1GNC7</accession>
<dbReference type="RefSeq" id="XP_007800568.1">
    <property type="nucleotide sequence ID" value="XM_007802377.1"/>
</dbReference>
<dbReference type="GeneID" id="19244083"/>
<proteinExistence type="predicted"/>
<evidence type="ECO:0000256" key="1">
    <source>
        <dbReference type="SAM" id="MobiDB-lite"/>
    </source>
</evidence>
<feature type="compositionally biased region" description="Basic residues" evidence="1">
    <location>
        <begin position="123"/>
        <end position="132"/>
    </location>
</feature>
<dbReference type="AlphaFoldDB" id="U1GNC7"/>
<sequence>MSIRVLPINRQPLSLIELTVHRIAVHAQANGWINRPGKRRMRARRWEEKVSWRREADLRSALQGPEAAAQQARRGGQLRGKQRGKKGGLEDKRERTTEGIGEQRALYTQVKRRGGANPDRAGLNRKRQRTRT</sequence>
<reference evidence="3" key="1">
    <citation type="journal article" date="2014" name="BMC Genomics">
        <title>Genome characteristics reveal the impact of lichenization on lichen-forming fungus Endocarpon pusillum Hedwig (Verrucariales, Ascomycota).</title>
        <authorList>
            <person name="Wang Y.-Y."/>
            <person name="Liu B."/>
            <person name="Zhang X.-Y."/>
            <person name="Zhou Q.-M."/>
            <person name="Zhang T."/>
            <person name="Li H."/>
            <person name="Yu Y.-F."/>
            <person name="Zhang X.-L."/>
            <person name="Hao X.-Y."/>
            <person name="Wang M."/>
            <person name="Wang L."/>
            <person name="Wei J.-C."/>
        </authorList>
    </citation>
    <scope>NUCLEOTIDE SEQUENCE [LARGE SCALE GENOMIC DNA]</scope>
    <source>
        <strain evidence="3">Z07020 / HMAS-L-300199</strain>
    </source>
</reference>
<name>U1GNC7_ENDPU</name>
<gene>
    <name evidence="2" type="ORF">EPUS_09254</name>
</gene>
<dbReference type="Proteomes" id="UP000019373">
    <property type="component" value="Unassembled WGS sequence"/>
</dbReference>
<dbReference type="EMBL" id="KE720923">
    <property type="protein sequence ID" value="ERF73788.1"/>
    <property type="molecule type" value="Genomic_DNA"/>
</dbReference>
<feature type="region of interest" description="Disordered" evidence="1">
    <location>
        <begin position="57"/>
        <end position="132"/>
    </location>
</feature>
<organism evidence="2 3">
    <name type="scientific">Endocarpon pusillum (strain Z07020 / HMAS-L-300199)</name>
    <name type="common">Lichen-forming fungus</name>
    <dbReference type="NCBI Taxonomy" id="1263415"/>
    <lineage>
        <taxon>Eukaryota</taxon>
        <taxon>Fungi</taxon>
        <taxon>Dikarya</taxon>
        <taxon>Ascomycota</taxon>
        <taxon>Pezizomycotina</taxon>
        <taxon>Eurotiomycetes</taxon>
        <taxon>Chaetothyriomycetidae</taxon>
        <taxon>Verrucariales</taxon>
        <taxon>Verrucariaceae</taxon>
        <taxon>Endocarpon</taxon>
    </lineage>
</organism>
<protein>
    <submittedName>
        <fullName evidence="2">Uncharacterized protein</fullName>
    </submittedName>
</protein>
<evidence type="ECO:0000313" key="3">
    <source>
        <dbReference type="Proteomes" id="UP000019373"/>
    </source>
</evidence>
<dbReference type="HOGENOM" id="CLU_1917049_0_0_1"/>
<evidence type="ECO:0000313" key="2">
    <source>
        <dbReference type="EMBL" id="ERF73788.1"/>
    </source>
</evidence>